<evidence type="ECO:0000256" key="3">
    <source>
        <dbReference type="ARBA" id="ARBA00005119"/>
    </source>
</evidence>
<evidence type="ECO:0000256" key="23">
    <source>
        <dbReference type="ARBA" id="ARBA00033406"/>
    </source>
</evidence>
<accession>A0A2M9CSL9</accession>
<evidence type="ECO:0000256" key="22">
    <source>
        <dbReference type="ARBA" id="ARBA00032743"/>
    </source>
</evidence>
<evidence type="ECO:0000256" key="6">
    <source>
        <dbReference type="ARBA" id="ARBA00012487"/>
    </source>
</evidence>
<keyword evidence="15 24" id="KW-0472">Membrane</keyword>
<keyword evidence="12 25" id="KW-0548">Nucleotidyltransferase</keyword>
<evidence type="ECO:0000256" key="18">
    <source>
        <dbReference type="ARBA" id="ARBA00029893"/>
    </source>
</evidence>
<keyword evidence="13 24" id="KW-1133">Transmembrane helix</keyword>
<feature type="transmembrane region" description="Helical" evidence="24">
    <location>
        <begin position="157"/>
        <end position="179"/>
    </location>
</feature>
<evidence type="ECO:0000256" key="12">
    <source>
        <dbReference type="ARBA" id="ARBA00022695"/>
    </source>
</evidence>
<feature type="transmembrane region" description="Helical" evidence="24">
    <location>
        <begin position="7"/>
        <end position="25"/>
    </location>
</feature>
<feature type="transmembrane region" description="Helical" evidence="24">
    <location>
        <begin position="101"/>
        <end position="121"/>
    </location>
</feature>
<comment type="catalytic activity">
    <reaction evidence="1">
        <text>a 1,2-diacyl-sn-glycero-3-phosphate + CTP + H(+) = a CDP-1,2-diacyl-sn-glycerol + diphosphate</text>
        <dbReference type="Rhea" id="RHEA:16229"/>
        <dbReference type="ChEBI" id="CHEBI:15378"/>
        <dbReference type="ChEBI" id="CHEBI:33019"/>
        <dbReference type="ChEBI" id="CHEBI:37563"/>
        <dbReference type="ChEBI" id="CHEBI:58332"/>
        <dbReference type="ChEBI" id="CHEBI:58608"/>
        <dbReference type="EC" id="2.7.7.41"/>
    </reaction>
</comment>
<proteinExistence type="inferred from homology"/>
<dbReference type="PANTHER" id="PTHR46382:SF1">
    <property type="entry name" value="PHOSPHATIDATE CYTIDYLYLTRANSFERASE"/>
    <property type="match status" value="1"/>
</dbReference>
<dbReference type="RefSeq" id="WP_100313520.1">
    <property type="nucleotide sequence ID" value="NZ_PGFG01000001.1"/>
</dbReference>
<evidence type="ECO:0000256" key="24">
    <source>
        <dbReference type="SAM" id="Phobius"/>
    </source>
</evidence>
<dbReference type="AlphaFoldDB" id="A0A2M9CSL9"/>
<evidence type="ECO:0000313" key="25">
    <source>
        <dbReference type="EMBL" id="PJJ74835.1"/>
    </source>
</evidence>
<evidence type="ECO:0000256" key="2">
    <source>
        <dbReference type="ARBA" id="ARBA00004651"/>
    </source>
</evidence>
<keyword evidence="8" id="KW-1003">Cell membrane</keyword>
<evidence type="ECO:0000313" key="26">
    <source>
        <dbReference type="Proteomes" id="UP000230000"/>
    </source>
</evidence>
<evidence type="ECO:0000256" key="8">
    <source>
        <dbReference type="ARBA" id="ARBA00022475"/>
    </source>
</evidence>
<comment type="caution">
    <text evidence="25">The sequence shown here is derived from an EMBL/GenBank/DDBJ whole genome shotgun (WGS) entry which is preliminary data.</text>
</comment>
<evidence type="ECO:0000256" key="21">
    <source>
        <dbReference type="ARBA" id="ARBA00032396"/>
    </source>
</evidence>
<dbReference type="OrthoDB" id="9799199at2"/>
<dbReference type="PANTHER" id="PTHR46382">
    <property type="entry name" value="PHOSPHATIDATE CYTIDYLYLTRANSFERASE"/>
    <property type="match status" value="1"/>
</dbReference>
<protein>
    <recommendedName>
        <fullName evidence="7">Phosphatidate cytidylyltransferase</fullName>
        <ecNumber evidence="6">2.7.7.41</ecNumber>
    </recommendedName>
    <alternativeName>
        <fullName evidence="20">CDP-DAG synthase</fullName>
    </alternativeName>
    <alternativeName>
        <fullName evidence="22">CDP-DG synthase</fullName>
    </alternativeName>
    <alternativeName>
        <fullName evidence="18">CDP-diacylglycerol synthase</fullName>
    </alternativeName>
    <alternativeName>
        <fullName evidence="21">CDP-diglyceride pyrophosphorylase</fullName>
    </alternativeName>
    <alternativeName>
        <fullName evidence="23">CDP-diglyceride synthase</fullName>
    </alternativeName>
    <alternativeName>
        <fullName evidence="19">CTP:phosphatidate cytidylyltransferase</fullName>
    </alternativeName>
</protein>
<comment type="pathway">
    <text evidence="3">Phospholipid metabolism; CDP-diacylglycerol biosynthesis; CDP-diacylglycerol from sn-glycerol 3-phosphate: step 3/3.</text>
</comment>
<evidence type="ECO:0000256" key="19">
    <source>
        <dbReference type="ARBA" id="ARBA00031825"/>
    </source>
</evidence>
<dbReference type="GO" id="GO:0005886">
    <property type="term" value="C:plasma membrane"/>
    <property type="evidence" value="ECO:0007669"/>
    <property type="project" value="UniProtKB-SubCell"/>
</dbReference>
<dbReference type="Pfam" id="PF01148">
    <property type="entry name" value="CTP_transf_1"/>
    <property type="match status" value="1"/>
</dbReference>
<feature type="transmembrane region" description="Helical" evidence="24">
    <location>
        <begin position="70"/>
        <end position="95"/>
    </location>
</feature>
<dbReference type="EC" id="2.7.7.41" evidence="6"/>
<keyword evidence="10 25" id="KW-0808">Transferase</keyword>
<name>A0A2M9CSL9_9BACT</name>
<evidence type="ECO:0000256" key="20">
    <source>
        <dbReference type="ARBA" id="ARBA00032253"/>
    </source>
</evidence>
<evidence type="ECO:0000256" key="15">
    <source>
        <dbReference type="ARBA" id="ARBA00023136"/>
    </source>
</evidence>
<evidence type="ECO:0000256" key="1">
    <source>
        <dbReference type="ARBA" id="ARBA00001698"/>
    </source>
</evidence>
<sequence>MSTLFRTFFTRSITAVVFVAIMLLGLLLNRYTFLALFTIIAVGCLWEYQRLTNLMMMDVSDNSKGKKRNLIYQIAMWLAVMSILLMAIGLALSIQSPRLDAIGLDILMISFVLIPVSELFIGQFRFAFVILSLAGCLYVGLAPALMIYFRWQQMHTSLQWIPVIIIGCVWVNDTMAYITGSLLGKHKLWPAVSPGKTWEGTLGGIVCTMLLALVASEIWPLFSTWHWMMIALLVGVFGTLGDLLESAMKRMAGVKDSGQLMPGHGGMLDRFDSMLIAVPVVWLYVHIWML</sequence>
<evidence type="ECO:0000256" key="5">
    <source>
        <dbReference type="ARBA" id="ARBA00010185"/>
    </source>
</evidence>
<dbReference type="GO" id="GO:0016024">
    <property type="term" value="P:CDP-diacylglycerol biosynthetic process"/>
    <property type="evidence" value="ECO:0007669"/>
    <property type="project" value="TreeGrafter"/>
</dbReference>
<evidence type="ECO:0000256" key="4">
    <source>
        <dbReference type="ARBA" id="ARBA00005189"/>
    </source>
</evidence>
<dbReference type="GO" id="GO:0004605">
    <property type="term" value="F:phosphatidate cytidylyltransferase activity"/>
    <property type="evidence" value="ECO:0007669"/>
    <property type="project" value="UniProtKB-EC"/>
</dbReference>
<feature type="transmembrane region" description="Helical" evidence="24">
    <location>
        <begin position="128"/>
        <end position="151"/>
    </location>
</feature>
<keyword evidence="16" id="KW-0594">Phospholipid biosynthesis</keyword>
<feature type="transmembrane region" description="Helical" evidence="24">
    <location>
        <begin position="225"/>
        <end position="244"/>
    </location>
</feature>
<comment type="subcellular location">
    <subcellularLocation>
        <location evidence="2">Cell membrane</location>
        <topology evidence="2">Multi-pass membrane protein</topology>
    </subcellularLocation>
</comment>
<evidence type="ECO:0000256" key="13">
    <source>
        <dbReference type="ARBA" id="ARBA00022989"/>
    </source>
</evidence>
<dbReference type="Proteomes" id="UP000230000">
    <property type="component" value="Unassembled WGS sequence"/>
</dbReference>
<gene>
    <name evidence="25" type="ORF">BXY57_0399</name>
</gene>
<keyword evidence="14" id="KW-0443">Lipid metabolism</keyword>
<dbReference type="EMBL" id="PGFG01000001">
    <property type="protein sequence ID" value="PJJ74835.1"/>
    <property type="molecule type" value="Genomic_DNA"/>
</dbReference>
<comment type="similarity">
    <text evidence="5">Belongs to the CDS family.</text>
</comment>
<feature type="transmembrane region" description="Helical" evidence="24">
    <location>
        <begin position="31"/>
        <end position="49"/>
    </location>
</feature>
<evidence type="ECO:0000256" key="7">
    <source>
        <dbReference type="ARBA" id="ARBA00019373"/>
    </source>
</evidence>
<comment type="pathway">
    <text evidence="4">Lipid metabolism.</text>
</comment>
<evidence type="ECO:0000256" key="9">
    <source>
        <dbReference type="ARBA" id="ARBA00022516"/>
    </source>
</evidence>
<keyword evidence="11 24" id="KW-0812">Transmembrane</keyword>
<keyword evidence="9" id="KW-0444">Lipid biosynthesis</keyword>
<keyword evidence="26" id="KW-1185">Reference proteome</keyword>
<evidence type="ECO:0000256" key="17">
    <source>
        <dbReference type="ARBA" id="ARBA00023264"/>
    </source>
</evidence>
<evidence type="ECO:0000256" key="10">
    <source>
        <dbReference type="ARBA" id="ARBA00022679"/>
    </source>
</evidence>
<keyword evidence="17" id="KW-1208">Phospholipid metabolism</keyword>
<evidence type="ECO:0000256" key="11">
    <source>
        <dbReference type="ARBA" id="ARBA00022692"/>
    </source>
</evidence>
<feature type="transmembrane region" description="Helical" evidence="24">
    <location>
        <begin position="200"/>
        <end position="219"/>
    </location>
</feature>
<evidence type="ECO:0000256" key="16">
    <source>
        <dbReference type="ARBA" id="ARBA00023209"/>
    </source>
</evidence>
<reference evidence="25 26" key="1">
    <citation type="submission" date="2017-11" db="EMBL/GenBank/DDBJ databases">
        <title>Genomic Encyclopedia of Archaeal and Bacterial Type Strains, Phase II (KMG-II): From Individual Species to Whole Genera.</title>
        <authorList>
            <person name="Goeker M."/>
        </authorList>
    </citation>
    <scope>NUCLEOTIDE SEQUENCE [LARGE SCALE GENOMIC DNA]</scope>
    <source>
        <strain evidence="25 26">DSM 27268</strain>
    </source>
</reference>
<organism evidence="25 26">
    <name type="scientific">Thermoflavifilum aggregans</name>
    <dbReference type="NCBI Taxonomy" id="454188"/>
    <lineage>
        <taxon>Bacteria</taxon>
        <taxon>Pseudomonadati</taxon>
        <taxon>Bacteroidota</taxon>
        <taxon>Chitinophagia</taxon>
        <taxon>Chitinophagales</taxon>
        <taxon>Chitinophagaceae</taxon>
        <taxon>Thermoflavifilum</taxon>
    </lineage>
</organism>
<evidence type="ECO:0000256" key="14">
    <source>
        <dbReference type="ARBA" id="ARBA00023098"/>
    </source>
</evidence>